<evidence type="ECO:0000313" key="3">
    <source>
        <dbReference type="Proteomes" id="UP001297581"/>
    </source>
</evidence>
<gene>
    <name evidence="2" type="ORF">MJ923_02245</name>
</gene>
<evidence type="ECO:0008006" key="4">
    <source>
        <dbReference type="Google" id="ProtNLM"/>
    </source>
</evidence>
<keyword evidence="3" id="KW-1185">Reference proteome</keyword>
<organism evidence="2 3">
    <name type="scientific">Shewanella zhuhaiensis</name>
    <dbReference type="NCBI Taxonomy" id="2919576"/>
    <lineage>
        <taxon>Bacteria</taxon>
        <taxon>Pseudomonadati</taxon>
        <taxon>Pseudomonadota</taxon>
        <taxon>Gammaproteobacteria</taxon>
        <taxon>Alteromonadales</taxon>
        <taxon>Shewanellaceae</taxon>
        <taxon>Shewanella</taxon>
    </lineage>
</organism>
<name>A0AAJ1BE61_9GAMM</name>
<protein>
    <recommendedName>
        <fullName evidence="4">Tetratricopeptide repeat protein</fullName>
    </recommendedName>
</protein>
<feature type="chain" id="PRO_5042504629" description="Tetratricopeptide repeat protein" evidence="1">
    <location>
        <begin position="32"/>
        <end position="343"/>
    </location>
</feature>
<dbReference type="Gene3D" id="1.25.40.10">
    <property type="entry name" value="Tetratricopeptide repeat domain"/>
    <property type="match status" value="1"/>
</dbReference>
<evidence type="ECO:0000256" key="1">
    <source>
        <dbReference type="SAM" id="SignalP"/>
    </source>
</evidence>
<sequence>MLNLNLFEHRALRLSLLSALLLCGASTIAHARLTDLPSPEIDTVESRYQAGEYQALLGLIDADAPANLMAFRLKSLIKLEREDEAEDELTAWLTANAMASTSARAQGLKMAGDIYANMAMGASVFSAPGLASKSLESYQAAQQLAPKDMDIAKALFGFYLHAPGIVGGDENKARQVALNIAAISPLEGQLALLDVALKQEDNKTFDAQLAEARKAFRTDRQLSLRHSVRMGDDHEKAAAVLSEAIGWGKQPDEDAELDPQLRYQLLKHAVKGGVYLKEASEGMEPLFANLPDKYRPWAQLRRAQLLALMGDKTSARTWLDSAAQIAPDDKAFSKEVKALKKQL</sequence>
<dbReference type="Proteomes" id="UP001297581">
    <property type="component" value="Unassembled WGS sequence"/>
</dbReference>
<keyword evidence="1" id="KW-0732">Signal</keyword>
<evidence type="ECO:0000313" key="2">
    <source>
        <dbReference type="EMBL" id="MCH4293126.1"/>
    </source>
</evidence>
<dbReference type="AlphaFoldDB" id="A0AAJ1BE61"/>
<dbReference type="RefSeq" id="WP_240589735.1">
    <property type="nucleotide sequence ID" value="NZ_JAKUDL010000001.1"/>
</dbReference>
<dbReference type="InterPro" id="IPR011990">
    <property type="entry name" value="TPR-like_helical_dom_sf"/>
</dbReference>
<comment type="caution">
    <text evidence="2">The sequence shown here is derived from an EMBL/GenBank/DDBJ whole genome shotgun (WGS) entry which is preliminary data.</text>
</comment>
<feature type="signal peptide" evidence="1">
    <location>
        <begin position="1"/>
        <end position="31"/>
    </location>
</feature>
<accession>A0AAJ1BE61</accession>
<proteinExistence type="predicted"/>
<dbReference type="EMBL" id="JAKUDL010000001">
    <property type="protein sequence ID" value="MCH4293126.1"/>
    <property type="molecule type" value="Genomic_DNA"/>
</dbReference>
<reference evidence="2 3" key="1">
    <citation type="submission" date="2022-02" db="EMBL/GenBank/DDBJ databases">
        <title>The genome sequence of Shewanella sp. 3B26.</title>
        <authorList>
            <person name="Du J."/>
        </authorList>
    </citation>
    <scope>NUCLEOTIDE SEQUENCE [LARGE SCALE GENOMIC DNA]</scope>
    <source>
        <strain evidence="2 3">3B26</strain>
    </source>
</reference>